<dbReference type="EMBL" id="BAABDD010000002">
    <property type="protein sequence ID" value="GAA3727094.1"/>
    <property type="molecule type" value="Genomic_DNA"/>
</dbReference>
<reference evidence="2" key="1">
    <citation type="journal article" date="2019" name="Int. J. Syst. Evol. Microbiol.">
        <title>The Global Catalogue of Microorganisms (GCM) 10K type strain sequencing project: providing services to taxonomists for standard genome sequencing and annotation.</title>
        <authorList>
            <consortium name="The Broad Institute Genomics Platform"/>
            <consortium name="The Broad Institute Genome Sequencing Center for Infectious Disease"/>
            <person name="Wu L."/>
            <person name="Ma J."/>
        </authorList>
    </citation>
    <scope>NUCLEOTIDE SEQUENCE [LARGE SCALE GENOMIC DNA]</scope>
    <source>
        <strain evidence="2">JCM 17137</strain>
    </source>
</reference>
<comment type="caution">
    <text evidence="1">The sequence shown here is derived from an EMBL/GenBank/DDBJ whole genome shotgun (WGS) entry which is preliminary data.</text>
</comment>
<gene>
    <name evidence="1" type="ORF">GCM10022402_04680</name>
</gene>
<organism evidence="1 2">
    <name type="scientific">Salinactinospora qingdaonensis</name>
    <dbReference type="NCBI Taxonomy" id="702744"/>
    <lineage>
        <taxon>Bacteria</taxon>
        <taxon>Bacillati</taxon>
        <taxon>Actinomycetota</taxon>
        <taxon>Actinomycetes</taxon>
        <taxon>Streptosporangiales</taxon>
        <taxon>Nocardiopsidaceae</taxon>
        <taxon>Salinactinospora</taxon>
    </lineage>
</organism>
<sequence length="70" mass="7151">MGTHGVERLELPLLGLGEDEFGVDDDRAAAHRDFGGLGDHPTVQALLGGGLLATSAHPCHGGTGHPRGTE</sequence>
<accession>A0ABP7EXA0</accession>
<evidence type="ECO:0000313" key="1">
    <source>
        <dbReference type="EMBL" id="GAA3727094.1"/>
    </source>
</evidence>
<name>A0ABP7EXA0_9ACTN</name>
<dbReference type="Proteomes" id="UP001500908">
    <property type="component" value="Unassembled WGS sequence"/>
</dbReference>
<evidence type="ECO:0000313" key="2">
    <source>
        <dbReference type="Proteomes" id="UP001500908"/>
    </source>
</evidence>
<keyword evidence="2" id="KW-1185">Reference proteome</keyword>
<proteinExistence type="predicted"/>
<protein>
    <submittedName>
        <fullName evidence="1">Uncharacterized protein</fullName>
    </submittedName>
</protein>